<dbReference type="OrthoDB" id="5215911at2759"/>
<dbReference type="AlphaFoldDB" id="A0A2G8SBJ2"/>
<dbReference type="InterPro" id="IPR011701">
    <property type="entry name" value="MFS"/>
</dbReference>
<feature type="transmembrane region" description="Helical" evidence="5">
    <location>
        <begin position="453"/>
        <end position="474"/>
    </location>
</feature>
<dbReference type="Pfam" id="PF07690">
    <property type="entry name" value="MFS_1"/>
    <property type="match status" value="2"/>
</dbReference>
<dbReference type="GO" id="GO:0022857">
    <property type="term" value="F:transmembrane transporter activity"/>
    <property type="evidence" value="ECO:0007669"/>
    <property type="project" value="InterPro"/>
</dbReference>
<dbReference type="PANTHER" id="PTHR23502">
    <property type="entry name" value="MAJOR FACILITATOR SUPERFAMILY"/>
    <property type="match status" value="1"/>
</dbReference>
<organism evidence="6 7">
    <name type="scientific">Ganoderma sinense ZZ0214-1</name>
    <dbReference type="NCBI Taxonomy" id="1077348"/>
    <lineage>
        <taxon>Eukaryota</taxon>
        <taxon>Fungi</taxon>
        <taxon>Dikarya</taxon>
        <taxon>Basidiomycota</taxon>
        <taxon>Agaricomycotina</taxon>
        <taxon>Agaricomycetes</taxon>
        <taxon>Polyporales</taxon>
        <taxon>Polyporaceae</taxon>
        <taxon>Ganoderma</taxon>
    </lineage>
</organism>
<evidence type="ECO:0000313" key="6">
    <source>
        <dbReference type="EMBL" id="PIL31129.1"/>
    </source>
</evidence>
<reference evidence="6 7" key="1">
    <citation type="journal article" date="2015" name="Sci. Rep.">
        <title>Chromosome-level genome map provides insights into diverse defense mechanisms in the medicinal fungus Ganoderma sinense.</title>
        <authorList>
            <person name="Zhu Y."/>
            <person name="Xu J."/>
            <person name="Sun C."/>
            <person name="Zhou S."/>
            <person name="Xu H."/>
            <person name="Nelson D.R."/>
            <person name="Qian J."/>
            <person name="Song J."/>
            <person name="Luo H."/>
            <person name="Xiang L."/>
            <person name="Li Y."/>
            <person name="Xu Z."/>
            <person name="Ji A."/>
            <person name="Wang L."/>
            <person name="Lu S."/>
            <person name="Hayward A."/>
            <person name="Sun W."/>
            <person name="Li X."/>
            <person name="Schwartz D.C."/>
            <person name="Wang Y."/>
            <person name="Chen S."/>
        </authorList>
    </citation>
    <scope>NUCLEOTIDE SEQUENCE [LARGE SCALE GENOMIC DNA]</scope>
    <source>
        <strain evidence="6 7">ZZ0214-1</strain>
    </source>
</reference>
<keyword evidence="3 5" id="KW-1133">Transmembrane helix</keyword>
<gene>
    <name evidence="6" type="ORF">GSI_05825</name>
</gene>
<dbReference type="SUPFAM" id="SSF103473">
    <property type="entry name" value="MFS general substrate transporter"/>
    <property type="match status" value="1"/>
</dbReference>
<dbReference type="STRING" id="1077348.A0A2G8SBJ2"/>
<feature type="transmembrane region" description="Helical" evidence="5">
    <location>
        <begin position="352"/>
        <end position="373"/>
    </location>
</feature>
<protein>
    <submittedName>
        <fullName evidence="6">MFS general substrate transporter</fullName>
    </submittedName>
</protein>
<dbReference type="GO" id="GO:0005886">
    <property type="term" value="C:plasma membrane"/>
    <property type="evidence" value="ECO:0007669"/>
    <property type="project" value="TreeGrafter"/>
</dbReference>
<dbReference type="InterPro" id="IPR036259">
    <property type="entry name" value="MFS_trans_sf"/>
</dbReference>
<feature type="transmembrane region" description="Helical" evidence="5">
    <location>
        <begin position="394"/>
        <end position="414"/>
    </location>
</feature>
<evidence type="ECO:0000256" key="4">
    <source>
        <dbReference type="ARBA" id="ARBA00023136"/>
    </source>
</evidence>
<evidence type="ECO:0000256" key="5">
    <source>
        <dbReference type="SAM" id="Phobius"/>
    </source>
</evidence>
<comment type="subcellular location">
    <subcellularLocation>
        <location evidence="1">Membrane</location>
        <topology evidence="1">Multi-pass membrane protein</topology>
    </subcellularLocation>
</comment>
<dbReference type="PANTHER" id="PTHR23502:SF20">
    <property type="entry name" value="TRANSPORTER, PUTATIVE (AFU_ORTHOLOGUE AFUA_6G13880)-RELATED"/>
    <property type="match status" value="1"/>
</dbReference>
<evidence type="ECO:0000313" key="7">
    <source>
        <dbReference type="Proteomes" id="UP000230002"/>
    </source>
</evidence>
<feature type="transmembrane region" description="Helical" evidence="5">
    <location>
        <begin position="486"/>
        <end position="508"/>
    </location>
</feature>
<sequence>MAFGILDDHKLDNVPGTGLLSDKTCNQMTAEEARGLKRGAGKHSHIVLIPQPSDDPHDPLNWPRWKKEACFWMLVFTTSVAAALLGIVHPAYVQLSKEFDVSVDEIASSFSSNLLGTAAFTLVQNPFAIKYGHRVVYIVSSLLMLVSCIWSAVSPDLGSLRVSRFIQGLGEAAPQCLIAVTIEHLYLAITINSYVTQNLSWKLGFWFLSIACGLSFIGVLLFVPETTYKRDRVGKSTKYENVACKDKDKVDEIPPQTPAISNVQVLNINWHCHDVSPLSPPTYISELKIYNGTFSNESVCKIFLQQFRSVLSPMTLFAFICRCIPTLLLSLVTQCASTIFTIEYGFTTTQIGLVNLTGIVGIALAMLVTWTINDWVIVQMSQRNHGIYEPEYRLVFMHGMVISVFAYAGWAVGYSHHMPWIGAVACLTTLSFGLAISLMPPLVYLIDTHGANAVHIITLVMFARNILSYGATFFANRVVLARGVNVFLFVLAACEAACWLMSVVMYVFGKRVRSFIARHPRFFGGDLQENYSPQSKSKQ</sequence>
<evidence type="ECO:0000256" key="1">
    <source>
        <dbReference type="ARBA" id="ARBA00004141"/>
    </source>
</evidence>
<keyword evidence="4 5" id="KW-0472">Membrane</keyword>
<evidence type="ECO:0000256" key="2">
    <source>
        <dbReference type="ARBA" id="ARBA00022692"/>
    </source>
</evidence>
<feature type="transmembrane region" description="Helical" evidence="5">
    <location>
        <begin position="105"/>
        <end position="123"/>
    </location>
</feature>
<evidence type="ECO:0000256" key="3">
    <source>
        <dbReference type="ARBA" id="ARBA00022989"/>
    </source>
</evidence>
<feature type="transmembrane region" description="Helical" evidence="5">
    <location>
        <begin position="420"/>
        <end position="446"/>
    </location>
</feature>
<dbReference type="Gene3D" id="1.20.1250.20">
    <property type="entry name" value="MFS general substrate transporter like domains"/>
    <property type="match status" value="1"/>
</dbReference>
<proteinExistence type="predicted"/>
<keyword evidence="2 5" id="KW-0812">Transmembrane</keyword>
<comment type="caution">
    <text evidence="6">The sequence shown here is derived from an EMBL/GenBank/DDBJ whole genome shotgun (WGS) entry which is preliminary data.</text>
</comment>
<name>A0A2G8SBJ2_9APHY</name>
<feature type="transmembrane region" description="Helical" evidence="5">
    <location>
        <begin position="135"/>
        <end position="153"/>
    </location>
</feature>
<feature type="transmembrane region" description="Helical" evidence="5">
    <location>
        <begin position="316"/>
        <end position="340"/>
    </location>
</feature>
<feature type="transmembrane region" description="Helical" evidence="5">
    <location>
        <begin position="203"/>
        <end position="223"/>
    </location>
</feature>
<dbReference type="EMBL" id="AYKW01000012">
    <property type="protein sequence ID" value="PIL31129.1"/>
    <property type="molecule type" value="Genomic_DNA"/>
</dbReference>
<accession>A0A2G8SBJ2</accession>
<keyword evidence="7" id="KW-1185">Reference proteome</keyword>
<feature type="transmembrane region" description="Helical" evidence="5">
    <location>
        <begin position="69"/>
        <end position="93"/>
    </location>
</feature>
<dbReference type="Proteomes" id="UP000230002">
    <property type="component" value="Unassembled WGS sequence"/>
</dbReference>